<dbReference type="EMBL" id="BMOL01000006">
    <property type="protein sequence ID" value="GGL79185.1"/>
    <property type="molecule type" value="Genomic_DNA"/>
</dbReference>
<keyword evidence="7" id="KW-1185">Reference proteome</keyword>
<dbReference type="SUPFAM" id="SSF46689">
    <property type="entry name" value="Homeodomain-like"/>
    <property type="match status" value="1"/>
</dbReference>
<proteinExistence type="predicted"/>
<accession>A0ABQ2G7Q1</accession>
<evidence type="ECO:0000313" key="6">
    <source>
        <dbReference type="EMBL" id="GGL79185.1"/>
    </source>
</evidence>
<dbReference type="Proteomes" id="UP000639973">
    <property type="component" value="Unassembled WGS sequence"/>
</dbReference>
<evidence type="ECO:0000256" key="1">
    <source>
        <dbReference type="ARBA" id="ARBA00023015"/>
    </source>
</evidence>
<evidence type="ECO:0000259" key="5">
    <source>
        <dbReference type="PROSITE" id="PS50977"/>
    </source>
</evidence>
<feature type="DNA-binding region" description="H-T-H motif" evidence="4">
    <location>
        <begin position="28"/>
        <end position="47"/>
    </location>
</feature>
<dbReference type="PROSITE" id="PS50977">
    <property type="entry name" value="HTH_TETR_2"/>
    <property type="match status" value="1"/>
</dbReference>
<dbReference type="SUPFAM" id="SSF48498">
    <property type="entry name" value="Tetracyclin repressor-like, C-terminal domain"/>
    <property type="match status" value="1"/>
</dbReference>
<keyword evidence="3" id="KW-0804">Transcription</keyword>
<keyword evidence="2 4" id="KW-0238">DNA-binding</keyword>
<keyword evidence="1" id="KW-0805">Transcription regulation</keyword>
<protein>
    <submittedName>
        <fullName evidence="6">TetR family transcriptional regulator</fullName>
    </submittedName>
</protein>
<dbReference type="PANTHER" id="PTHR47506:SF1">
    <property type="entry name" value="HTH-TYPE TRANSCRIPTIONAL REGULATOR YJDC"/>
    <property type="match status" value="1"/>
</dbReference>
<dbReference type="RefSeq" id="WP_188970772.1">
    <property type="nucleotide sequence ID" value="NZ_BMOL01000006.1"/>
</dbReference>
<gene>
    <name evidence="6" type="ORF">GCM10010840_16290</name>
</gene>
<dbReference type="InterPro" id="IPR036271">
    <property type="entry name" value="Tet_transcr_reg_TetR-rel_C_sf"/>
</dbReference>
<name>A0ABQ2G7Q1_9DEIO</name>
<evidence type="ECO:0000256" key="3">
    <source>
        <dbReference type="ARBA" id="ARBA00023163"/>
    </source>
</evidence>
<sequence>MSEPVDTAQRILDVAQALVQLRGFNAVSYTDISGPLGIRNASVHYHFPLKTDLGISLVRRYRRHTEEQLETILNATPSARQRLNRYLEAYRTVIHPDGRICLCTVLAGDAPTLPESMRREVEEFFKLNQTWLTQVLEHGNASGELQLRDTPELLAELLLAALEGAMLLARTSHAPGRFEAIGQRAIKAMLTF</sequence>
<evidence type="ECO:0000313" key="7">
    <source>
        <dbReference type="Proteomes" id="UP000639973"/>
    </source>
</evidence>
<organism evidence="6 7">
    <name type="scientific">Deinococcus aerolatus</name>
    <dbReference type="NCBI Taxonomy" id="522487"/>
    <lineage>
        <taxon>Bacteria</taxon>
        <taxon>Thermotogati</taxon>
        <taxon>Deinococcota</taxon>
        <taxon>Deinococci</taxon>
        <taxon>Deinococcales</taxon>
        <taxon>Deinococcaceae</taxon>
        <taxon>Deinococcus</taxon>
    </lineage>
</organism>
<dbReference type="Gene3D" id="1.10.357.10">
    <property type="entry name" value="Tetracycline Repressor, domain 2"/>
    <property type="match status" value="1"/>
</dbReference>
<dbReference type="PANTHER" id="PTHR47506">
    <property type="entry name" value="TRANSCRIPTIONAL REGULATORY PROTEIN"/>
    <property type="match status" value="1"/>
</dbReference>
<feature type="domain" description="HTH tetR-type" evidence="5">
    <location>
        <begin position="5"/>
        <end position="65"/>
    </location>
</feature>
<dbReference type="InterPro" id="IPR009057">
    <property type="entry name" value="Homeodomain-like_sf"/>
</dbReference>
<reference evidence="7" key="1">
    <citation type="journal article" date="2019" name="Int. J. Syst. Evol. Microbiol.">
        <title>The Global Catalogue of Microorganisms (GCM) 10K type strain sequencing project: providing services to taxonomists for standard genome sequencing and annotation.</title>
        <authorList>
            <consortium name="The Broad Institute Genomics Platform"/>
            <consortium name="The Broad Institute Genome Sequencing Center for Infectious Disease"/>
            <person name="Wu L."/>
            <person name="Ma J."/>
        </authorList>
    </citation>
    <scope>NUCLEOTIDE SEQUENCE [LARGE SCALE GENOMIC DNA]</scope>
    <source>
        <strain evidence="7">JCM 15442</strain>
    </source>
</reference>
<dbReference type="InterPro" id="IPR011075">
    <property type="entry name" value="TetR_C"/>
</dbReference>
<evidence type="ECO:0000256" key="4">
    <source>
        <dbReference type="PROSITE-ProRule" id="PRU00335"/>
    </source>
</evidence>
<evidence type="ECO:0000256" key="2">
    <source>
        <dbReference type="ARBA" id="ARBA00023125"/>
    </source>
</evidence>
<dbReference type="Pfam" id="PF16925">
    <property type="entry name" value="TetR_C_13"/>
    <property type="match status" value="1"/>
</dbReference>
<comment type="caution">
    <text evidence="6">The sequence shown here is derived from an EMBL/GenBank/DDBJ whole genome shotgun (WGS) entry which is preliminary data.</text>
</comment>
<dbReference type="InterPro" id="IPR001647">
    <property type="entry name" value="HTH_TetR"/>
</dbReference>